<keyword evidence="2" id="KW-0238">DNA-binding</keyword>
<evidence type="ECO:0000256" key="2">
    <source>
        <dbReference type="ARBA" id="ARBA00023125"/>
    </source>
</evidence>
<dbReference type="GO" id="GO:0003700">
    <property type="term" value="F:DNA-binding transcription factor activity"/>
    <property type="evidence" value="ECO:0007669"/>
    <property type="project" value="InterPro"/>
</dbReference>
<evidence type="ECO:0000256" key="1">
    <source>
        <dbReference type="ARBA" id="ARBA00023015"/>
    </source>
</evidence>
<dbReference type="GO" id="GO:0043565">
    <property type="term" value="F:sequence-specific DNA binding"/>
    <property type="evidence" value="ECO:0007669"/>
    <property type="project" value="InterPro"/>
</dbReference>
<dbReference type="PROSITE" id="PS01124">
    <property type="entry name" value="HTH_ARAC_FAMILY_2"/>
    <property type="match status" value="1"/>
</dbReference>
<protein>
    <submittedName>
        <fullName evidence="6">AraC family transcriptional regulator</fullName>
    </submittedName>
</protein>
<organism evidence="6 7">
    <name type="scientific">Acidovorax soli</name>
    <dbReference type="NCBI Taxonomy" id="592050"/>
    <lineage>
        <taxon>Bacteria</taxon>
        <taxon>Pseudomonadati</taxon>
        <taxon>Pseudomonadota</taxon>
        <taxon>Betaproteobacteria</taxon>
        <taxon>Burkholderiales</taxon>
        <taxon>Comamonadaceae</taxon>
        <taxon>Acidovorax</taxon>
    </lineage>
</organism>
<dbReference type="Pfam" id="PF12833">
    <property type="entry name" value="HTH_18"/>
    <property type="match status" value="1"/>
</dbReference>
<gene>
    <name evidence="6" type="ORF">HNP48_006493</name>
</gene>
<feature type="region of interest" description="Disordered" evidence="4">
    <location>
        <begin position="1"/>
        <end position="21"/>
    </location>
</feature>
<reference evidence="6 7" key="1">
    <citation type="submission" date="2020-08" db="EMBL/GenBank/DDBJ databases">
        <title>Functional genomics of gut bacteria from endangered species of beetles.</title>
        <authorList>
            <person name="Carlos-Shanley C."/>
        </authorList>
    </citation>
    <scope>NUCLEOTIDE SEQUENCE [LARGE SCALE GENOMIC DNA]</scope>
    <source>
        <strain evidence="6 7">S00198</strain>
    </source>
</reference>
<dbReference type="PANTHER" id="PTHR46796">
    <property type="entry name" value="HTH-TYPE TRANSCRIPTIONAL ACTIVATOR RHAS-RELATED"/>
    <property type="match status" value="1"/>
</dbReference>
<dbReference type="PANTHER" id="PTHR46796:SF6">
    <property type="entry name" value="ARAC SUBFAMILY"/>
    <property type="match status" value="1"/>
</dbReference>
<comment type="caution">
    <text evidence="6">The sequence shown here is derived from an EMBL/GenBank/DDBJ whole genome shotgun (WGS) entry which is preliminary data.</text>
</comment>
<sequence length="307" mass="33202">MLFGTPSPAPFAMASSSSSPTPQILLTSATRAWTGLRADFVHIPRGRVQVPGGEMHSLGMHFGPPVHADCECGGQRMRRVQKPGDIDVVPAGVGGSWEDDADCRILRLGLQPALVEQVAQDLGLPATRAQLVPRLQLRDTRIEAIGWAVKADLEAELPADPLYIDLLANALAVRLIETAVGSSLEPPGRTVPTMPARQLRRLTEFIESHLDRRLHLADLAQVAGLSATRLKTLFRNSTGMPVHQYVIRRRVEHARALLTTTAMPASEVAAAAGFAHQSHMASTMRRLLGHTPGDIARQAREIGPKLP</sequence>
<dbReference type="InterPro" id="IPR018060">
    <property type="entry name" value="HTH_AraC"/>
</dbReference>
<evidence type="ECO:0000313" key="7">
    <source>
        <dbReference type="Proteomes" id="UP000575083"/>
    </source>
</evidence>
<proteinExistence type="predicted"/>
<dbReference type="AlphaFoldDB" id="A0A7X0PLH5"/>
<feature type="domain" description="HTH araC/xylS-type" evidence="5">
    <location>
        <begin position="200"/>
        <end position="298"/>
    </location>
</feature>
<dbReference type="Proteomes" id="UP000575083">
    <property type="component" value="Unassembled WGS sequence"/>
</dbReference>
<dbReference type="SUPFAM" id="SSF46689">
    <property type="entry name" value="Homeodomain-like"/>
    <property type="match status" value="2"/>
</dbReference>
<keyword evidence="1" id="KW-0805">Transcription regulation</keyword>
<name>A0A7X0PLH5_9BURK</name>
<keyword evidence="7" id="KW-1185">Reference proteome</keyword>
<evidence type="ECO:0000259" key="5">
    <source>
        <dbReference type="PROSITE" id="PS01124"/>
    </source>
</evidence>
<feature type="compositionally biased region" description="Low complexity" evidence="4">
    <location>
        <begin position="10"/>
        <end position="21"/>
    </location>
</feature>
<keyword evidence="3" id="KW-0804">Transcription</keyword>
<evidence type="ECO:0000256" key="4">
    <source>
        <dbReference type="SAM" id="MobiDB-lite"/>
    </source>
</evidence>
<dbReference type="SMART" id="SM00342">
    <property type="entry name" value="HTH_ARAC"/>
    <property type="match status" value="1"/>
</dbReference>
<accession>A0A7X0PLH5</accession>
<evidence type="ECO:0000256" key="3">
    <source>
        <dbReference type="ARBA" id="ARBA00023163"/>
    </source>
</evidence>
<evidence type="ECO:0000313" key="6">
    <source>
        <dbReference type="EMBL" id="MBB6563767.1"/>
    </source>
</evidence>
<dbReference type="EMBL" id="JACHLK010000023">
    <property type="protein sequence ID" value="MBB6563767.1"/>
    <property type="molecule type" value="Genomic_DNA"/>
</dbReference>
<dbReference type="InterPro" id="IPR009057">
    <property type="entry name" value="Homeodomain-like_sf"/>
</dbReference>
<dbReference type="InterPro" id="IPR050204">
    <property type="entry name" value="AraC_XylS_family_regulators"/>
</dbReference>
<dbReference type="RefSeq" id="WP_260420458.1">
    <property type="nucleotide sequence ID" value="NZ_JACHLK010000023.1"/>
</dbReference>
<dbReference type="Gene3D" id="1.10.10.60">
    <property type="entry name" value="Homeodomain-like"/>
    <property type="match status" value="1"/>
</dbReference>